<protein>
    <submittedName>
        <fullName evidence="1">Uncharacterized protein</fullName>
    </submittedName>
</protein>
<dbReference type="Proteomes" id="UP000194761">
    <property type="component" value="Unassembled WGS sequence"/>
</dbReference>
<keyword evidence="2" id="KW-1185">Reference proteome</keyword>
<accession>A0A243RLH3</accession>
<gene>
    <name evidence="1" type="ORF">CA984_17705</name>
</gene>
<name>A0A243RLH3_9ACTN</name>
<dbReference type="AlphaFoldDB" id="A0A243RLH3"/>
<reference evidence="1 2" key="1">
    <citation type="submission" date="2017-05" db="EMBL/GenBank/DDBJ databases">
        <title>Biotechnological potential of actinobacteria isolated from South African environments.</title>
        <authorList>
            <person name="Le Roes-Hill M."/>
            <person name="Prins A."/>
            <person name="Durrell K.A."/>
        </authorList>
    </citation>
    <scope>NUCLEOTIDE SEQUENCE [LARGE SCALE GENOMIC DNA]</scope>
    <source>
        <strain evidence="1">M26</strain>
    </source>
</reference>
<evidence type="ECO:0000313" key="1">
    <source>
        <dbReference type="EMBL" id="OUC95730.1"/>
    </source>
</evidence>
<comment type="caution">
    <text evidence="1">The sequence shown here is derived from an EMBL/GenBank/DDBJ whole genome shotgun (WGS) entry which is preliminary data.</text>
</comment>
<dbReference type="EMBL" id="NGFP01000074">
    <property type="protein sequence ID" value="OUC95730.1"/>
    <property type="molecule type" value="Genomic_DNA"/>
</dbReference>
<organism evidence="1 2">
    <name type="scientific">Streptosporangium minutum</name>
    <dbReference type="NCBI Taxonomy" id="569862"/>
    <lineage>
        <taxon>Bacteria</taxon>
        <taxon>Bacillati</taxon>
        <taxon>Actinomycetota</taxon>
        <taxon>Actinomycetes</taxon>
        <taxon>Streptosporangiales</taxon>
        <taxon>Streptosporangiaceae</taxon>
        <taxon>Streptosporangium</taxon>
    </lineage>
</organism>
<proteinExistence type="predicted"/>
<dbReference type="RefSeq" id="WP_086573735.1">
    <property type="nucleotide sequence ID" value="NZ_NGFP01000074.1"/>
</dbReference>
<sequence length="85" mass="9348">MSPEPRIGTLGSLREHLRWAIELEHVRGALAHHVVLVRPRRPRPDIPAEALRFMAERAGSRGTREVAGASQPDAVTATILDATDH</sequence>
<evidence type="ECO:0000313" key="2">
    <source>
        <dbReference type="Proteomes" id="UP000194761"/>
    </source>
</evidence>